<dbReference type="Pfam" id="PF00069">
    <property type="entry name" value="Pkinase"/>
    <property type="match status" value="1"/>
</dbReference>
<protein>
    <recommendedName>
        <fullName evidence="5">Protein kinase domain-containing protein</fullName>
    </recommendedName>
</protein>
<dbReference type="PhylomeDB" id="E9GIJ0"/>
<organism evidence="6 7">
    <name type="scientific">Daphnia pulex</name>
    <name type="common">Water flea</name>
    <dbReference type="NCBI Taxonomy" id="6669"/>
    <lineage>
        <taxon>Eukaryota</taxon>
        <taxon>Metazoa</taxon>
        <taxon>Ecdysozoa</taxon>
        <taxon>Arthropoda</taxon>
        <taxon>Crustacea</taxon>
        <taxon>Branchiopoda</taxon>
        <taxon>Diplostraca</taxon>
        <taxon>Cladocera</taxon>
        <taxon>Anomopoda</taxon>
        <taxon>Daphniidae</taxon>
        <taxon>Daphnia</taxon>
    </lineage>
</organism>
<dbReference type="PANTHER" id="PTHR13954:SF6">
    <property type="entry name" value="NON-SPECIFIC SERINE_THREONINE PROTEIN KINASE"/>
    <property type="match status" value="1"/>
</dbReference>
<keyword evidence="1 3" id="KW-0547">Nucleotide-binding</keyword>
<evidence type="ECO:0000256" key="2">
    <source>
        <dbReference type="ARBA" id="ARBA00022840"/>
    </source>
</evidence>
<dbReference type="InParanoid" id="E9GIJ0"/>
<feature type="binding site" evidence="3">
    <location>
        <position position="40"/>
    </location>
    <ligand>
        <name>ATP</name>
        <dbReference type="ChEBI" id="CHEBI:30616"/>
    </ligand>
</feature>
<dbReference type="GO" id="GO:0005783">
    <property type="term" value="C:endoplasmic reticulum"/>
    <property type="evidence" value="ECO:0000318"/>
    <property type="project" value="GO_Central"/>
</dbReference>
<dbReference type="PROSITE" id="PS00107">
    <property type="entry name" value="PROTEIN_KINASE_ATP"/>
    <property type="match status" value="1"/>
</dbReference>
<dbReference type="SMART" id="SM00220">
    <property type="entry name" value="S_TKc"/>
    <property type="match status" value="1"/>
</dbReference>
<dbReference type="OMA" id="MENHADH"/>
<evidence type="ECO:0000256" key="1">
    <source>
        <dbReference type="ARBA" id="ARBA00022741"/>
    </source>
</evidence>
<dbReference type="FunFam" id="1.10.510.10:FF:001536">
    <property type="entry name" value="Uncharacterized protein"/>
    <property type="match status" value="1"/>
</dbReference>
<evidence type="ECO:0000256" key="4">
    <source>
        <dbReference type="RuleBase" id="RU000304"/>
    </source>
</evidence>
<dbReference type="GO" id="GO:0070059">
    <property type="term" value="P:intrinsic apoptotic signaling pathway in response to endoplasmic reticulum stress"/>
    <property type="evidence" value="ECO:0000318"/>
    <property type="project" value="GO_Central"/>
</dbReference>
<name>E9GIJ0_DAPPU</name>
<dbReference type="GO" id="GO:0005524">
    <property type="term" value="F:ATP binding"/>
    <property type="evidence" value="ECO:0007669"/>
    <property type="project" value="UniProtKB-UniRule"/>
</dbReference>
<sequence>MDPPKIVSYDRNKVLGVGISAQVFAGQFNGEQVAVKRILKRADSDLDQEFQNREEQTMKNLKHENVLKLIDVQQDMDFKYLILELCIATVNDYIKGNYKREMPTEIDALIQMASGLAYIHSQCLVHRDIKPANVLISQSFVLKISDFGVCRPVTSSGSFSMTSGPKGTRIYYSPEFIESEGKSKEDKEKIRANVTIDIFSLGCLYFSYLTEGCHPFAKNGGSPDEFGTISNIQSDTKVLDNGKLSPNHYAFAVIDGMTKRNPNERLKLDEVLKILNNEKEKN</sequence>
<dbReference type="STRING" id="6669.E9GIJ0"/>
<dbReference type="PROSITE" id="PS00108">
    <property type="entry name" value="PROTEIN_KINASE_ST"/>
    <property type="match status" value="1"/>
</dbReference>
<evidence type="ECO:0000313" key="7">
    <source>
        <dbReference type="Proteomes" id="UP000000305"/>
    </source>
</evidence>
<keyword evidence="4" id="KW-0808">Transferase</keyword>
<dbReference type="HOGENOM" id="CLU_000288_7_1_1"/>
<dbReference type="GO" id="GO:0051082">
    <property type="term" value="F:unfolded protein binding"/>
    <property type="evidence" value="ECO:0000318"/>
    <property type="project" value="GO_Central"/>
</dbReference>
<dbReference type="PROSITE" id="PS50011">
    <property type="entry name" value="PROTEIN_KINASE_DOM"/>
    <property type="match status" value="1"/>
</dbReference>
<dbReference type="KEGG" id="dpx:DAPPUDRAFT_303863"/>
<dbReference type="GO" id="GO:0036498">
    <property type="term" value="P:IRE1-mediated unfolded protein response"/>
    <property type="evidence" value="ECO:0000318"/>
    <property type="project" value="GO_Central"/>
</dbReference>
<dbReference type="EMBL" id="GL732546">
    <property type="protein sequence ID" value="EFX80748.1"/>
    <property type="molecule type" value="Genomic_DNA"/>
</dbReference>
<dbReference type="GO" id="GO:0004521">
    <property type="term" value="F:RNA endonuclease activity"/>
    <property type="evidence" value="ECO:0000318"/>
    <property type="project" value="GO_Central"/>
</dbReference>
<dbReference type="InterPro" id="IPR000719">
    <property type="entry name" value="Prot_kinase_dom"/>
</dbReference>
<dbReference type="SUPFAM" id="SSF56112">
    <property type="entry name" value="Protein kinase-like (PK-like)"/>
    <property type="match status" value="1"/>
</dbReference>
<keyword evidence="4" id="KW-0418">Kinase</keyword>
<dbReference type="OrthoDB" id="6348592at2759"/>
<dbReference type="GO" id="GO:0004674">
    <property type="term" value="F:protein serine/threonine kinase activity"/>
    <property type="evidence" value="ECO:0000318"/>
    <property type="project" value="GO_Central"/>
</dbReference>
<dbReference type="InterPro" id="IPR008271">
    <property type="entry name" value="Ser/Thr_kinase_AS"/>
</dbReference>
<dbReference type="Gene3D" id="3.30.200.20">
    <property type="entry name" value="Phosphorylase Kinase, domain 1"/>
    <property type="match status" value="1"/>
</dbReference>
<dbReference type="InterPro" id="IPR011009">
    <property type="entry name" value="Kinase-like_dom_sf"/>
</dbReference>
<dbReference type="PIRSF" id="PIRSF000654">
    <property type="entry name" value="Integrin-linked_kinase"/>
    <property type="match status" value="1"/>
</dbReference>
<dbReference type="AlphaFoldDB" id="E9GIJ0"/>
<dbReference type="Gene3D" id="1.10.510.10">
    <property type="entry name" value="Transferase(Phosphotransferase) domain 1"/>
    <property type="match status" value="1"/>
</dbReference>
<evidence type="ECO:0000313" key="6">
    <source>
        <dbReference type="EMBL" id="EFX80748.1"/>
    </source>
</evidence>
<keyword evidence="7" id="KW-1185">Reference proteome</keyword>
<dbReference type="PANTHER" id="PTHR13954">
    <property type="entry name" value="IRE1-RELATED"/>
    <property type="match status" value="1"/>
</dbReference>
<keyword evidence="4" id="KW-0723">Serine/threonine-protein kinase</keyword>
<dbReference type="eggNOG" id="KOG1027">
    <property type="taxonomic scope" value="Eukaryota"/>
</dbReference>
<dbReference type="Proteomes" id="UP000000305">
    <property type="component" value="Unassembled WGS sequence"/>
</dbReference>
<comment type="similarity">
    <text evidence="4">Belongs to the protein kinase superfamily.</text>
</comment>
<reference evidence="6 7" key="1">
    <citation type="journal article" date="2011" name="Science">
        <title>The ecoresponsive genome of Daphnia pulex.</title>
        <authorList>
            <person name="Colbourne J.K."/>
            <person name="Pfrender M.E."/>
            <person name="Gilbert D."/>
            <person name="Thomas W.K."/>
            <person name="Tucker A."/>
            <person name="Oakley T.H."/>
            <person name="Tokishita S."/>
            <person name="Aerts A."/>
            <person name="Arnold G.J."/>
            <person name="Basu M.K."/>
            <person name="Bauer D.J."/>
            <person name="Caceres C.E."/>
            <person name="Carmel L."/>
            <person name="Casola C."/>
            <person name="Choi J.H."/>
            <person name="Detter J.C."/>
            <person name="Dong Q."/>
            <person name="Dusheyko S."/>
            <person name="Eads B.D."/>
            <person name="Frohlich T."/>
            <person name="Geiler-Samerotte K.A."/>
            <person name="Gerlach D."/>
            <person name="Hatcher P."/>
            <person name="Jogdeo S."/>
            <person name="Krijgsveld J."/>
            <person name="Kriventseva E.V."/>
            <person name="Kultz D."/>
            <person name="Laforsch C."/>
            <person name="Lindquist E."/>
            <person name="Lopez J."/>
            <person name="Manak J.R."/>
            <person name="Muller J."/>
            <person name="Pangilinan J."/>
            <person name="Patwardhan R.P."/>
            <person name="Pitluck S."/>
            <person name="Pritham E.J."/>
            <person name="Rechtsteiner A."/>
            <person name="Rho M."/>
            <person name="Rogozin I.B."/>
            <person name="Sakarya O."/>
            <person name="Salamov A."/>
            <person name="Schaack S."/>
            <person name="Shapiro H."/>
            <person name="Shiga Y."/>
            <person name="Skalitzky C."/>
            <person name="Smith Z."/>
            <person name="Souvorov A."/>
            <person name="Sung W."/>
            <person name="Tang Z."/>
            <person name="Tsuchiya D."/>
            <person name="Tu H."/>
            <person name="Vos H."/>
            <person name="Wang M."/>
            <person name="Wolf Y.I."/>
            <person name="Yamagata H."/>
            <person name="Yamada T."/>
            <person name="Ye Y."/>
            <person name="Shaw J.R."/>
            <person name="Andrews J."/>
            <person name="Crease T.J."/>
            <person name="Tang H."/>
            <person name="Lucas S.M."/>
            <person name="Robertson H.M."/>
            <person name="Bork P."/>
            <person name="Koonin E.V."/>
            <person name="Zdobnov E.M."/>
            <person name="Grigoriev I.V."/>
            <person name="Lynch M."/>
            <person name="Boore J.L."/>
        </authorList>
    </citation>
    <scope>NUCLEOTIDE SEQUENCE [LARGE SCALE GENOMIC DNA]</scope>
</reference>
<proteinExistence type="inferred from homology"/>
<dbReference type="InterPro" id="IPR017441">
    <property type="entry name" value="Protein_kinase_ATP_BS"/>
</dbReference>
<evidence type="ECO:0000259" key="5">
    <source>
        <dbReference type="PROSITE" id="PS50011"/>
    </source>
</evidence>
<keyword evidence="2 3" id="KW-0067">ATP-binding</keyword>
<accession>E9GIJ0</accession>
<evidence type="ECO:0000256" key="3">
    <source>
        <dbReference type="PROSITE-ProRule" id="PRU10141"/>
    </source>
</evidence>
<feature type="domain" description="Protein kinase" evidence="5">
    <location>
        <begin position="9"/>
        <end position="282"/>
    </location>
</feature>
<dbReference type="InterPro" id="IPR045133">
    <property type="entry name" value="IRE1/2-like"/>
</dbReference>
<gene>
    <name evidence="6" type="ORF">DAPPUDRAFT_303863</name>
</gene>